<dbReference type="InterPro" id="IPR050659">
    <property type="entry name" value="Peptidase_M24B"/>
</dbReference>
<protein>
    <submittedName>
        <fullName evidence="3">Aminopeptidase P family protein</fullName>
    </submittedName>
</protein>
<dbReference type="Gene3D" id="3.90.230.10">
    <property type="entry name" value="Creatinase/methionine aminopeptidase superfamily"/>
    <property type="match status" value="1"/>
</dbReference>
<keyword evidence="3" id="KW-0645">Protease</keyword>
<dbReference type="AlphaFoldDB" id="A0A926DC50"/>
<dbReference type="PANTHER" id="PTHR46112:SF2">
    <property type="entry name" value="XAA-PRO AMINOPEPTIDASE P-RELATED"/>
    <property type="match status" value="1"/>
</dbReference>
<dbReference type="InterPro" id="IPR036005">
    <property type="entry name" value="Creatinase/aminopeptidase-like"/>
</dbReference>
<feature type="domain" description="Peptidase M24" evidence="1">
    <location>
        <begin position="165"/>
        <end position="375"/>
    </location>
</feature>
<evidence type="ECO:0000313" key="4">
    <source>
        <dbReference type="Proteomes" id="UP000620366"/>
    </source>
</evidence>
<keyword evidence="3" id="KW-0031">Aminopeptidase</keyword>
<comment type="caution">
    <text evidence="3">The sequence shown here is derived from an EMBL/GenBank/DDBJ whole genome shotgun (WGS) entry which is preliminary data.</text>
</comment>
<dbReference type="PANTHER" id="PTHR46112">
    <property type="entry name" value="AMINOPEPTIDASE"/>
    <property type="match status" value="1"/>
</dbReference>
<dbReference type="InterPro" id="IPR000994">
    <property type="entry name" value="Pept_M24"/>
</dbReference>
<evidence type="ECO:0000259" key="2">
    <source>
        <dbReference type="Pfam" id="PF01321"/>
    </source>
</evidence>
<keyword evidence="4" id="KW-1185">Reference proteome</keyword>
<keyword evidence="3" id="KW-0378">Hydrolase</keyword>
<evidence type="ECO:0000313" key="3">
    <source>
        <dbReference type="EMBL" id="MBC8536245.1"/>
    </source>
</evidence>
<evidence type="ECO:0000259" key="1">
    <source>
        <dbReference type="Pfam" id="PF00557"/>
    </source>
</evidence>
<dbReference type="EMBL" id="JACRSP010000002">
    <property type="protein sequence ID" value="MBC8536245.1"/>
    <property type="molecule type" value="Genomic_DNA"/>
</dbReference>
<gene>
    <name evidence="3" type="ORF">H8695_06005</name>
</gene>
<reference evidence="3" key="1">
    <citation type="submission" date="2020-08" db="EMBL/GenBank/DDBJ databases">
        <title>Genome public.</title>
        <authorList>
            <person name="Liu C."/>
            <person name="Sun Q."/>
        </authorList>
    </citation>
    <scope>NUCLEOTIDE SEQUENCE</scope>
    <source>
        <strain evidence="3">BX7</strain>
    </source>
</reference>
<name>A0A926DC50_9FIRM</name>
<dbReference type="Pfam" id="PF01321">
    <property type="entry name" value="Creatinase_N"/>
    <property type="match status" value="1"/>
</dbReference>
<dbReference type="SUPFAM" id="SSF53092">
    <property type="entry name" value="Creatinase/prolidase N-terminal domain"/>
    <property type="match status" value="1"/>
</dbReference>
<dbReference type="InterPro" id="IPR029149">
    <property type="entry name" value="Creatin/AminoP/Spt16_N"/>
</dbReference>
<accession>A0A926DC50</accession>
<dbReference type="GO" id="GO:0004177">
    <property type="term" value="F:aminopeptidase activity"/>
    <property type="evidence" value="ECO:0007669"/>
    <property type="project" value="UniProtKB-KW"/>
</dbReference>
<organism evidence="3 4">
    <name type="scientific">Feifania hominis</name>
    <dbReference type="NCBI Taxonomy" id="2763660"/>
    <lineage>
        <taxon>Bacteria</taxon>
        <taxon>Bacillati</taxon>
        <taxon>Bacillota</taxon>
        <taxon>Clostridia</taxon>
        <taxon>Eubacteriales</taxon>
        <taxon>Feifaniaceae</taxon>
        <taxon>Feifania</taxon>
    </lineage>
</organism>
<sequence>MITNQRIQALQAKLEEQKLDAAVYATSASLQYLLDDTTFYWQRTMETGFYAFKDTPMYSTQMSYFHCKPDILLWVPKSGKAVVIATYERAKTIKNTPIDEQCHFVMLTDYLKGYVNGAKRVGIGLGCESALKNMLSEIDSKIETVPAECLVEDMRMVKDDREIAAMRKVAKFTDDCMTEIEKMLRPGVSQWQVECRLNELAVENGCEDVPFPPTCAFTKTGDPRCMEFYGIPRDEPLTPGTAIAFDNGFVMNGYCSDFGRSFYCGKAPEKISGAYKALQEAQLEVLSKIKPGMTISFTFKSIYDTLSRYGYQDYLRNYGKGLMGHQIGIDVHEGPWLHDESTEVFIPGMIMCIEPKLWMPGEVFMRVEDMVLITDDGCESLTKFDRDLYELPID</sequence>
<dbReference type="Gene3D" id="3.40.350.10">
    <property type="entry name" value="Creatinase/prolidase N-terminal domain"/>
    <property type="match status" value="1"/>
</dbReference>
<feature type="domain" description="Creatinase N-terminal" evidence="2">
    <location>
        <begin position="6"/>
        <end position="157"/>
    </location>
</feature>
<dbReference type="RefSeq" id="WP_249300003.1">
    <property type="nucleotide sequence ID" value="NZ_JACRSP010000002.1"/>
</dbReference>
<proteinExistence type="predicted"/>
<dbReference type="Proteomes" id="UP000620366">
    <property type="component" value="Unassembled WGS sequence"/>
</dbReference>
<dbReference type="InterPro" id="IPR000587">
    <property type="entry name" value="Creatinase_N"/>
</dbReference>
<dbReference type="SUPFAM" id="SSF55920">
    <property type="entry name" value="Creatinase/aminopeptidase"/>
    <property type="match status" value="1"/>
</dbReference>
<dbReference type="Pfam" id="PF00557">
    <property type="entry name" value="Peptidase_M24"/>
    <property type="match status" value="1"/>
</dbReference>